<feature type="transmembrane region" description="Helical" evidence="1">
    <location>
        <begin position="20"/>
        <end position="39"/>
    </location>
</feature>
<protein>
    <recommendedName>
        <fullName evidence="4">Integral membrane protein</fullName>
    </recommendedName>
</protein>
<keyword evidence="1" id="KW-1133">Transmembrane helix</keyword>
<evidence type="ECO:0008006" key="4">
    <source>
        <dbReference type="Google" id="ProtNLM"/>
    </source>
</evidence>
<accession>A0ABD6CFI8</accession>
<comment type="caution">
    <text evidence="2">The sequence shown here is derived from an EMBL/GenBank/DDBJ whole genome shotgun (WGS) entry which is preliminary data.</text>
</comment>
<keyword evidence="1" id="KW-0812">Transmembrane</keyword>
<organism evidence="2 3">
    <name type="scientific">Halorientalis brevis</name>
    <dbReference type="NCBI Taxonomy" id="1126241"/>
    <lineage>
        <taxon>Archaea</taxon>
        <taxon>Methanobacteriati</taxon>
        <taxon>Methanobacteriota</taxon>
        <taxon>Stenosarchaea group</taxon>
        <taxon>Halobacteria</taxon>
        <taxon>Halobacteriales</taxon>
        <taxon>Haloarculaceae</taxon>
        <taxon>Halorientalis</taxon>
    </lineage>
</organism>
<dbReference type="EMBL" id="JBHUDJ010000008">
    <property type="protein sequence ID" value="MFD1588109.1"/>
    <property type="molecule type" value="Genomic_DNA"/>
</dbReference>
<proteinExistence type="predicted"/>
<keyword evidence="3" id="KW-1185">Reference proteome</keyword>
<gene>
    <name evidence="2" type="ORF">ACFR9U_14085</name>
</gene>
<evidence type="ECO:0000313" key="3">
    <source>
        <dbReference type="Proteomes" id="UP001597119"/>
    </source>
</evidence>
<sequence>MTERGADETKQQLRLVGRRVIGVAIVAVVIAYPPSVIGLQPPLGLASIFLAGLSLLIALIGGIILARGKTDPKNDRTHRVMVRALVPAVSVAMIGLYLVSVAGLGSSLAVEATAVGFAIGILDVMMSSV</sequence>
<name>A0ABD6CFI8_9EURY</name>
<keyword evidence="1" id="KW-0472">Membrane</keyword>
<evidence type="ECO:0000256" key="1">
    <source>
        <dbReference type="SAM" id="Phobius"/>
    </source>
</evidence>
<dbReference type="AlphaFoldDB" id="A0ABD6CFI8"/>
<feature type="transmembrane region" description="Helical" evidence="1">
    <location>
        <begin position="80"/>
        <end position="102"/>
    </location>
</feature>
<reference evidence="2 3" key="1">
    <citation type="journal article" date="2019" name="Int. J. Syst. Evol. Microbiol.">
        <title>The Global Catalogue of Microorganisms (GCM) 10K type strain sequencing project: providing services to taxonomists for standard genome sequencing and annotation.</title>
        <authorList>
            <consortium name="The Broad Institute Genomics Platform"/>
            <consortium name="The Broad Institute Genome Sequencing Center for Infectious Disease"/>
            <person name="Wu L."/>
            <person name="Ma J."/>
        </authorList>
    </citation>
    <scope>NUCLEOTIDE SEQUENCE [LARGE SCALE GENOMIC DNA]</scope>
    <source>
        <strain evidence="2 3">CGMCC 1.12125</strain>
    </source>
</reference>
<dbReference type="Proteomes" id="UP001597119">
    <property type="component" value="Unassembled WGS sequence"/>
</dbReference>
<feature type="transmembrane region" description="Helical" evidence="1">
    <location>
        <begin position="45"/>
        <end position="68"/>
    </location>
</feature>
<evidence type="ECO:0000313" key="2">
    <source>
        <dbReference type="EMBL" id="MFD1588109.1"/>
    </source>
</evidence>
<dbReference type="RefSeq" id="WP_247381796.1">
    <property type="nucleotide sequence ID" value="NZ_JALLGV010000012.1"/>
</dbReference>